<dbReference type="GO" id="GO:0005737">
    <property type="term" value="C:cytoplasm"/>
    <property type="evidence" value="ECO:0007669"/>
    <property type="project" value="UniProtKB-SubCell"/>
</dbReference>
<feature type="binding site" evidence="14 15">
    <location>
        <position position="25"/>
    </location>
    <ligand>
        <name>a divalent metal cation</name>
        <dbReference type="ChEBI" id="CHEBI:60240"/>
    </ligand>
</feature>
<organism evidence="18 19">
    <name type="scientific">Candidatus Scatomorpha merdipullorum</name>
    <dbReference type="NCBI Taxonomy" id="2840927"/>
    <lineage>
        <taxon>Bacteria</taxon>
        <taxon>Bacillati</taxon>
        <taxon>Bacillota</taxon>
        <taxon>Clostridia</taxon>
        <taxon>Eubacteriales</taxon>
        <taxon>Candidatus Scatomorpha</taxon>
    </lineage>
</organism>
<evidence type="ECO:0000256" key="15">
    <source>
        <dbReference type="PROSITE-ProRule" id="PRU01319"/>
    </source>
</evidence>
<dbReference type="GO" id="GO:0043137">
    <property type="term" value="P:DNA replication, removal of RNA primer"/>
    <property type="evidence" value="ECO:0007669"/>
    <property type="project" value="TreeGrafter"/>
</dbReference>
<evidence type="ECO:0000259" key="17">
    <source>
        <dbReference type="PROSITE" id="PS51975"/>
    </source>
</evidence>
<comment type="caution">
    <text evidence="18">The sequence shown here is derived from an EMBL/GenBank/DDBJ whole genome shotgun (WGS) entry which is preliminary data.</text>
</comment>
<dbReference type="GO" id="GO:0003723">
    <property type="term" value="F:RNA binding"/>
    <property type="evidence" value="ECO:0007669"/>
    <property type="project" value="UniProtKB-UniRule"/>
</dbReference>
<evidence type="ECO:0000256" key="13">
    <source>
        <dbReference type="ARBA" id="ARBA00023211"/>
    </source>
</evidence>
<dbReference type="EMBL" id="DVJK01000015">
    <property type="protein sequence ID" value="HIS66016.1"/>
    <property type="molecule type" value="Genomic_DNA"/>
</dbReference>
<keyword evidence="10 14" id="KW-0479">Metal-binding</keyword>
<comment type="cofactor">
    <cofactor evidence="2">
        <name>Mg(2+)</name>
        <dbReference type="ChEBI" id="CHEBI:18420"/>
    </cofactor>
</comment>
<keyword evidence="8 14" id="KW-0963">Cytoplasm</keyword>
<dbReference type="SUPFAM" id="SSF53098">
    <property type="entry name" value="Ribonuclease H-like"/>
    <property type="match status" value="1"/>
</dbReference>
<dbReference type="PANTHER" id="PTHR10954">
    <property type="entry name" value="RIBONUCLEASE H2 SUBUNIT A"/>
    <property type="match status" value="1"/>
</dbReference>
<dbReference type="Pfam" id="PF01351">
    <property type="entry name" value="RNase_HII"/>
    <property type="match status" value="1"/>
</dbReference>
<name>A0A9D1FCZ9_9FIRM</name>
<comment type="subcellular location">
    <subcellularLocation>
        <location evidence="4 14">Cytoplasm</location>
    </subcellularLocation>
</comment>
<evidence type="ECO:0000256" key="9">
    <source>
        <dbReference type="ARBA" id="ARBA00022722"/>
    </source>
</evidence>
<dbReference type="InterPro" id="IPR012337">
    <property type="entry name" value="RNaseH-like_sf"/>
</dbReference>
<feature type="binding site" evidence="14 15">
    <location>
        <position position="116"/>
    </location>
    <ligand>
        <name>a divalent metal cation</name>
        <dbReference type="ChEBI" id="CHEBI:60240"/>
    </ligand>
</feature>
<evidence type="ECO:0000313" key="19">
    <source>
        <dbReference type="Proteomes" id="UP000824001"/>
    </source>
</evidence>
<keyword evidence="9 14" id="KW-0540">Nuclease</keyword>
<evidence type="ECO:0000256" key="11">
    <source>
        <dbReference type="ARBA" id="ARBA00022759"/>
    </source>
</evidence>
<keyword evidence="11 14" id="KW-0255">Endonuclease</keyword>
<protein>
    <recommendedName>
        <fullName evidence="7 14">Ribonuclease HII</fullName>
        <shortName evidence="14">RNase HII</shortName>
        <ecNumber evidence="6 14">3.1.26.4</ecNumber>
    </recommendedName>
</protein>
<dbReference type="Proteomes" id="UP000824001">
    <property type="component" value="Unassembled WGS sequence"/>
</dbReference>
<dbReference type="CDD" id="cd07182">
    <property type="entry name" value="RNase_HII_bacteria_HII_like"/>
    <property type="match status" value="1"/>
</dbReference>
<sequence length="201" mass="21367">MSGPGREIEDALRADGFETVCGVDEAGRGPLAGPVCAAAVILPRGVTIEGLDDSKKLTEKRREALYDVIIAAAEACGVAFADVEEIEELNILGATYLAMNRAIAALGVGIDLALIDGNRNAGIEYPSRCVVKGDAKCVSIAAASVLAKVTRDRYMRALAEKYPGYGFERHKGYGTEAHYAAIRALGPCPEHRPSFLRSMKP</sequence>
<evidence type="ECO:0000256" key="14">
    <source>
        <dbReference type="HAMAP-Rule" id="MF_00052"/>
    </source>
</evidence>
<dbReference type="GO" id="GO:0030145">
    <property type="term" value="F:manganese ion binding"/>
    <property type="evidence" value="ECO:0007669"/>
    <property type="project" value="UniProtKB-UniRule"/>
</dbReference>
<dbReference type="InterPro" id="IPR036397">
    <property type="entry name" value="RNaseH_sf"/>
</dbReference>
<dbReference type="Gene3D" id="3.30.420.10">
    <property type="entry name" value="Ribonuclease H-like superfamily/Ribonuclease H"/>
    <property type="match status" value="1"/>
</dbReference>
<dbReference type="FunFam" id="3.30.420.10:FF:000006">
    <property type="entry name" value="Ribonuclease HII"/>
    <property type="match status" value="1"/>
</dbReference>
<evidence type="ECO:0000256" key="3">
    <source>
        <dbReference type="ARBA" id="ARBA00004065"/>
    </source>
</evidence>
<comment type="function">
    <text evidence="3 14 16">Endonuclease that specifically degrades the RNA of RNA-DNA hybrids.</text>
</comment>
<dbReference type="PANTHER" id="PTHR10954:SF18">
    <property type="entry name" value="RIBONUCLEASE HII"/>
    <property type="match status" value="1"/>
</dbReference>
<dbReference type="GO" id="GO:0004523">
    <property type="term" value="F:RNA-DNA hybrid ribonuclease activity"/>
    <property type="evidence" value="ECO:0007669"/>
    <property type="project" value="UniProtKB-UniRule"/>
</dbReference>
<feature type="binding site" evidence="14 15">
    <location>
        <position position="24"/>
    </location>
    <ligand>
        <name>a divalent metal cation</name>
        <dbReference type="ChEBI" id="CHEBI:60240"/>
    </ligand>
</feature>
<dbReference type="AlphaFoldDB" id="A0A9D1FCZ9"/>
<evidence type="ECO:0000313" key="18">
    <source>
        <dbReference type="EMBL" id="HIS66016.1"/>
    </source>
</evidence>
<dbReference type="GO" id="GO:0006298">
    <property type="term" value="P:mismatch repair"/>
    <property type="evidence" value="ECO:0007669"/>
    <property type="project" value="TreeGrafter"/>
</dbReference>
<evidence type="ECO:0000256" key="5">
    <source>
        <dbReference type="ARBA" id="ARBA00007383"/>
    </source>
</evidence>
<accession>A0A9D1FCZ9</accession>
<reference evidence="18" key="2">
    <citation type="journal article" date="2021" name="PeerJ">
        <title>Extensive microbial diversity within the chicken gut microbiome revealed by metagenomics and culture.</title>
        <authorList>
            <person name="Gilroy R."/>
            <person name="Ravi A."/>
            <person name="Getino M."/>
            <person name="Pursley I."/>
            <person name="Horton D.L."/>
            <person name="Alikhan N.F."/>
            <person name="Baker D."/>
            <person name="Gharbi K."/>
            <person name="Hall N."/>
            <person name="Watson M."/>
            <person name="Adriaenssens E.M."/>
            <person name="Foster-Nyarko E."/>
            <person name="Jarju S."/>
            <person name="Secka A."/>
            <person name="Antonio M."/>
            <person name="Oren A."/>
            <person name="Chaudhuri R.R."/>
            <person name="La Ragione R."/>
            <person name="Hildebrand F."/>
            <person name="Pallen M.J."/>
        </authorList>
    </citation>
    <scope>NUCLEOTIDE SEQUENCE</scope>
    <source>
        <strain evidence="18">ChiHjej10B9-9673</strain>
    </source>
</reference>
<keyword evidence="13 14" id="KW-0464">Manganese</keyword>
<evidence type="ECO:0000256" key="7">
    <source>
        <dbReference type="ARBA" id="ARBA00019179"/>
    </source>
</evidence>
<reference evidence="18" key="1">
    <citation type="submission" date="2020-10" db="EMBL/GenBank/DDBJ databases">
        <authorList>
            <person name="Gilroy R."/>
        </authorList>
    </citation>
    <scope>NUCLEOTIDE SEQUENCE</scope>
    <source>
        <strain evidence="18">ChiHjej10B9-9673</strain>
    </source>
</reference>
<dbReference type="InterPro" id="IPR001352">
    <property type="entry name" value="RNase_HII/HIII"/>
</dbReference>
<proteinExistence type="inferred from homology"/>
<evidence type="ECO:0000256" key="16">
    <source>
        <dbReference type="RuleBase" id="RU003515"/>
    </source>
</evidence>
<evidence type="ECO:0000256" key="2">
    <source>
        <dbReference type="ARBA" id="ARBA00001946"/>
    </source>
</evidence>
<evidence type="ECO:0000256" key="10">
    <source>
        <dbReference type="ARBA" id="ARBA00022723"/>
    </source>
</evidence>
<dbReference type="InterPro" id="IPR022898">
    <property type="entry name" value="RNase_HII"/>
</dbReference>
<evidence type="ECO:0000256" key="6">
    <source>
        <dbReference type="ARBA" id="ARBA00012180"/>
    </source>
</evidence>
<dbReference type="EC" id="3.1.26.4" evidence="6 14"/>
<dbReference type="NCBIfam" id="NF000594">
    <property type="entry name" value="PRK00015.1-1"/>
    <property type="match status" value="1"/>
</dbReference>
<evidence type="ECO:0000256" key="12">
    <source>
        <dbReference type="ARBA" id="ARBA00022801"/>
    </source>
</evidence>
<evidence type="ECO:0000256" key="4">
    <source>
        <dbReference type="ARBA" id="ARBA00004496"/>
    </source>
</evidence>
<dbReference type="HAMAP" id="MF_00052_B">
    <property type="entry name" value="RNase_HII_B"/>
    <property type="match status" value="1"/>
</dbReference>
<dbReference type="GO" id="GO:0032299">
    <property type="term" value="C:ribonuclease H2 complex"/>
    <property type="evidence" value="ECO:0007669"/>
    <property type="project" value="TreeGrafter"/>
</dbReference>
<gene>
    <name evidence="14" type="primary">rnhB</name>
    <name evidence="18" type="ORF">IAC18_00500</name>
</gene>
<evidence type="ECO:0000256" key="8">
    <source>
        <dbReference type="ARBA" id="ARBA00022490"/>
    </source>
</evidence>
<comment type="similarity">
    <text evidence="5 14 16">Belongs to the RNase HII family.</text>
</comment>
<dbReference type="PROSITE" id="PS51975">
    <property type="entry name" value="RNASE_H_2"/>
    <property type="match status" value="1"/>
</dbReference>
<keyword evidence="12 14" id="KW-0378">Hydrolase</keyword>
<comment type="catalytic activity">
    <reaction evidence="1 14 15 16">
        <text>Endonucleolytic cleavage to 5'-phosphomonoester.</text>
        <dbReference type="EC" id="3.1.26.4"/>
    </reaction>
</comment>
<comment type="cofactor">
    <cofactor evidence="14 15">
        <name>Mn(2+)</name>
        <dbReference type="ChEBI" id="CHEBI:29035"/>
    </cofactor>
    <cofactor evidence="14 15">
        <name>Mg(2+)</name>
        <dbReference type="ChEBI" id="CHEBI:18420"/>
    </cofactor>
    <text evidence="14 15">Manganese or magnesium. Binds 1 divalent metal ion per monomer in the absence of substrate. May bind a second metal ion after substrate binding.</text>
</comment>
<feature type="domain" description="RNase H type-2" evidence="17">
    <location>
        <begin position="18"/>
        <end position="201"/>
    </location>
</feature>
<dbReference type="InterPro" id="IPR024567">
    <property type="entry name" value="RNase_HII/HIII_dom"/>
</dbReference>
<dbReference type="NCBIfam" id="NF000595">
    <property type="entry name" value="PRK00015.1-3"/>
    <property type="match status" value="1"/>
</dbReference>
<evidence type="ECO:0000256" key="1">
    <source>
        <dbReference type="ARBA" id="ARBA00000077"/>
    </source>
</evidence>